<feature type="transmembrane region" description="Helical" evidence="6">
    <location>
        <begin position="160"/>
        <end position="181"/>
    </location>
</feature>
<gene>
    <name evidence="7" type="ORF">GO499_11740</name>
</gene>
<comment type="subcellular location">
    <subcellularLocation>
        <location evidence="1">Cell membrane</location>
        <topology evidence="1">Multi-pass membrane protein</topology>
    </subcellularLocation>
</comment>
<feature type="transmembrane region" description="Helical" evidence="6">
    <location>
        <begin position="58"/>
        <end position="77"/>
    </location>
</feature>
<keyword evidence="2" id="KW-1003">Cell membrane</keyword>
<dbReference type="EMBL" id="CP046620">
    <property type="protein sequence ID" value="QHQ37399.1"/>
    <property type="molecule type" value="Genomic_DNA"/>
</dbReference>
<dbReference type="AlphaFoldDB" id="A0A6P1T7W1"/>
<accession>A0A6P1T7W1</accession>
<keyword evidence="8" id="KW-1185">Reference proteome</keyword>
<evidence type="ECO:0000256" key="5">
    <source>
        <dbReference type="ARBA" id="ARBA00023136"/>
    </source>
</evidence>
<keyword evidence="3 6" id="KW-0812">Transmembrane</keyword>
<evidence type="ECO:0000256" key="3">
    <source>
        <dbReference type="ARBA" id="ARBA00022692"/>
    </source>
</evidence>
<sequence>MHRHHAAILAAILFLTLYLPAWSTLAGAFPIHMVRHIVLVAIIAPLLVLATPRIASRAAVPVLPATALEFAVIWGWHLPGLHGAAQTGSFWFVAEQASFLLAGWAVWAGALSAREPLLGSGGLFLTSMHMTLLGALLILAPDDLYAEICGRAPDLSGQQLGGILMLCVGTPVYLISSLVLAGTSLKGAEG</sequence>
<protein>
    <submittedName>
        <fullName evidence="7">Cytochrome-c oxidase</fullName>
    </submittedName>
</protein>
<feature type="transmembrane region" description="Helical" evidence="6">
    <location>
        <begin position="89"/>
        <end position="110"/>
    </location>
</feature>
<dbReference type="Proteomes" id="UP000464495">
    <property type="component" value="Chromosome"/>
</dbReference>
<dbReference type="Pfam" id="PF09678">
    <property type="entry name" value="Caa3_CtaG"/>
    <property type="match status" value="1"/>
</dbReference>
<feature type="transmembrane region" description="Helical" evidence="6">
    <location>
        <begin position="117"/>
        <end position="140"/>
    </location>
</feature>
<evidence type="ECO:0000256" key="2">
    <source>
        <dbReference type="ARBA" id="ARBA00022475"/>
    </source>
</evidence>
<evidence type="ECO:0000313" key="7">
    <source>
        <dbReference type="EMBL" id="QHQ37399.1"/>
    </source>
</evidence>
<feature type="transmembrane region" description="Helical" evidence="6">
    <location>
        <begin position="33"/>
        <end position="51"/>
    </location>
</feature>
<keyword evidence="5 6" id="KW-0472">Membrane</keyword>
<keyword evidence="4 6" id="KW-1133">Transmembrane helix</keyword>
<evidence type="ECO:0000256" key="1">
    <source>
        <dbReference type="ARBA" id="ARBA00004651"/>
    </source>
</evidence>
<reference evidence="7 8" key="1">
    <citation type="submission" date="2019-12" db="EMBL/GenBank/DDBJ databases">
        <title>Complete genome sequence of Algicella marina strain 9Alg 56(T) isolated from the red alga Tichocarpus crinitus.</title>
        <authorList>
            <person name="Kim S.-G."/>
            <person name="Nedashkovskaya O.I."/>
        </authorList>
    </citation>
    <scope>NUCLEOTIDE SEQUENCE [LARGE SCALE GENOMIC DNA]</scope>
    <source>
        <strain evidence="7 8">9Alg 56</strain>
    </source>
</reference>
<evidence type="ECO:0000256" key="4">
    <source>
        <dbReference type="ARBA" id="ARBA00022989"/>
    </source>
</evidence>
<dbReference type="GO" id="GO:0005886">
    <property type="term" value="C:plasma membrane"/>
    <property type="evidence" value="ECO:0007669"/>
    <property type="project" value="UniProtKB-SubCell"/>
</dbReference>
<dbReference type="InterPro" id="IPR019108">
    <property type="entry name" value="Caa3_assmbl_CtaG-rel"/>
</dbReference>
<proteinExistence type="predicted"/>
<dbReference type="KEGG" id="amaq:GO499_11740"/>
<evidence type="ECO:0000256" key="6">
    <source>
        <dbReference type="SAM" id="Phobius"/>
    </source>
</evidence>
<evidence type="ECO:0000313" key="8">
    <source>
        <dbReference type="Proteomes" id="UP000464495"/>
    </source>
</evidence>
<organism evidence="7 8">
    <name type="scientific">Algicella marina</name>
    <dbReference type="NCBI Taxonomy" id="2683284"/>
    <lineage>
        <taxon>Bacteria</taxon>
        <taxon>Pseudomonadati</taxon>
        <taxon>Pseudomonadota</taxon>
        <taxon>Alphaproteobacteria</taxon>
        <taxon>Rhodobacterales</taxon>
        <taxon>Paracoccaceae</taxon>
        <taxon>Algicella</taxon>
    </lineage>
</organism>
<name>A0A6P1T7W1_9RHOB</name>